<evidence type="ECO:0000313" key="11">
    <source>
        <dbReference type="EMBL" id="KAG8224694.1"/>
    </source>
</evidence>
<organism evidence="11 12">
    <name type="scientific">Ladona fulva</name>
    <name type="common">Scarce chaser dragonfly</name>
    <name type="synonym">Libellula fulva</name>
    <dbReference type="NCBI Taxonomy" id="123851"/>
    <lineage>
        <taxon>Eukaryota</taxon>
        <taxon>Metazoa</taxon>
        <taxon>Ecdysozoa</taxon>
        <taxon>Arthropoda</taxon>
        <taxon>Hexapoda</taxon>
        <taxon>Insecta</taxon>
        <taxon>Pterygota</taxon>
        <taxon>Palaeoptera</taxon>
        <taxon>Odonata</taxon>
        <taxon>Epiprocta</taxon>
        <taxon>Anisoptera</taxon>
        <taxon>Libelluloidea</taxon>
        <taxon>Libellulidae</taxon>
        <taxon>Ladona</taxon>
    </lineage>
</organism>
<dbReference type="GO" id="GO:0016592">
    <property type="term" value="C:mediator complex"/>
    <property type="evidence" value="ECO:0007669"/>
    <property type="project" value="InterPro"/>
</dbReference>
<accession>A0A8K0JY91</accession>
<reference evidence="11" key="1">
    <citation type="submission" date="2013-04" db="EMBL/GenBank/DDBJ databases">
        <authorList>
            <person name="Qu J."/>
            <person name="Murali S.C."/>
            <person name="Bandaranaike D."/>
            <person name="Bellair M."/>
            <person name="Blankenburg K."/>
            <person name="Chao H."/>
            <person name="Dinh H."/>
            <person name="Doddapaneni H."/>
            <person name="Downs B."/>
            <person name="Dugan-Rocha S."/>
            <person name="Elkadiri S."/>
            <person name="Gnanaolivu R.D."/>
            <person name="Hernandez B."/>
            <person name="Javaid M."/>
            <person name="Jayaseelan J.C."/>
            <person name="Lee S."/>
            <person name="Li M."/>
            <person name="Ming W."/>
            <person name="Munidasa M."/>
            <person name="Muniz J."/>
            <person name="Nguyen L."/>
            <person name="Ongeri F."/>
            <person name="Osuji N."/>
            <person name="Pu L.-L."/>
            <person name="Puazo M."/>
            <person name="Qu C."/>
            <person name="Quiroz J."/>
            <person name="Raj R."/>
            <person name="Weissenberger G."/>
            <person name="Xin Y."/>
            <person name="Zou X."/>
            <person name="Han Y."/>
            <person name="Richards S."/>
            <person name="Worley K."/>
            <person name="Muzny D."/>
            <person name="Gibbs R."/>
        </authorList>
    </citation>
    <scope>NUCLEOTIDE SEQUENCE</scope>
    <source>
        <strain evidence="11">Sampled in the wild</strain>
    </source>
</reference>
<comment type="subunit">
    <text evidence="10">Component of the Mediator complex.</text>
</comment>
<dbReference type="OrthoDB" id="10018982at2759"/>
<comment type="function">
    <text evidence="8 10">Component of the Mediator complex, a coactivator involved in the regulated transcription of nearly all RNA polymerase II-dependent genes. Mediator functions as a bridge to convey information from gene-specific regulatory proteins to the basal RNA polymerase II transcription machinery. Mediator is recruited to promoters by direct interactions with regulatory proteins and serves as a scaffold for the assembly of a functional preinitiation complex with RNA polymerase II and the general transcription factors.</text>
</comment>
<evidence type="ECO:0000256" key="3">
    <source>
        <dbReference type="ARBA" id="ARBA00019612"/>
    </source>
</evidence>
<proteinExistence type="inferred from homology"/>
<dbReference type="EMBL" id="KZ308208">
    <property type="protein sequence ID" value="KAG8224694.1"/>
    <property type="molecule type" value="Genomic_DNA"/>
</dbReference>
<evidence type="ECO:0000256" key="1">
    <source>
        <dbReference type="ARBA" id="ARBA00004123"/>
    </source>
</evidence>
<comment type="similarity">
    <text evidence="2 10">Belongs to the Mediator complex subunit 18 family.</text>
</comment>
<evidence type="ECO:0000256" key="7">
    <source>
        <dbReference type="ARBA" id="ARBA00023242"/>
    </source>
</evidence>
<reference evidence="11" key="2">
    <citation type="submission" date="2017-10" db="EMBL/GenBank/DDBJ databases">
        <title>Ladona fulva Genome sequencing and assembly.</title>
        <authorList>
            <person name="Murali S."/>
            <person name="Richards S."/>
            <person name="Bandaranaike D."/>
            <person name="Bellair M."/>
            <person name="Blankenburg K."/>
            <person name="Chao H."/>
            <person name="Dinh H."/>
            <person name="Doddapaneni H."/>
            <person name="Dugan-Rocha S."/>
            <person name="Elkadiri S."/>
            <person name="Gnanaolivu R."/>
            <person name="Hernandez B."/>
            <person name="Skinner E."/>
            <person name="Javaid M."/>
            <person name="Lee S."/>
            <person name="Li M."/>
            <person name="Ming W."/>
            <person name="Munidasa M."/>
            <person name="Muniz J."/>
            <person name="Nguyen L."/>
            <person name="Hughes D."/>
            <person name="Osuji N."/>
            <person name="Pu L.-L."/>
            <person name="Puazo M."/>
            <person name="Qu C."/>
            <person name="Quiroz J."/>
            <person name="Raj R."/>
            <person name="Weissenberger G."/>
            <person name="Xin Y."/>
            <person name="Zou X."/>
            <person name="Han Y."/>
            <person name="Worley K."/>
            <person name="Muzny D."/>
            <person name="Gibbs R."/>
        </authorList>
    </citation>
    <scope>NUCLEOTIDE SEQUENCE</scope>
    <source>
        <strain evidence="11">Sampled in the wild</strain>
    </source>
</reference>
<evidence type="ECO:0000256" key="4">
    <source>
        <dbReference type="ARBA" id="ARBA00023015"/>
    </source>
</evidence>
<dbReference type="GO" id="GO:0003712">
    <property type="term" value="F:transcription coregulator activity"/>
    <property type="evidence" value="ECO:0007669"/>
    <property type="project" value="InterPro"/>
</dbReference>
<dbReference type="Pfam" id="PF09637">
    <property type="entry name" value="Med18"/>
    <property type="match status" value="1"/>
</dbReference>
<evidence type="ECO:0000256" key="8">
    <source>
        <dbReference type="ARBA" id="ARBA00025687"/>
    </source>
</evidence>
<dbReference type="AlphaFoldDB" id="A0A8K0JY91"/>
<evidence type="ECO:0000256" key="9">
    <source>
        <dbReference type="ARBA" id="ARBA00032012"/>
    </source>
</evidence>
<dbReference type="PANTHER" id="PTHR13321">
    <property type="entry name" value="MEDIATOR OF RNA POLYMERASE II TRANSCRIPTION, SUBUNIT 18"/>
    <property type="match status" value="1"/>
</dbReference>
<evidence type="ECO:0000313" key="12">
    <source>
        <dbReference type="Proteomes" id="UP000792457"/>
    </source>
</evidence>
<evidence type="ECO:0000256" key="2">
    <source>
        <dbReference type="ARBA" id="ARBA00009814"/>
    </source>
</evidence>
<sequence>MAQSMGTAIDSLNAAYNSNIIPNQEYLLQGSILDSAVEVLLHRLRGLCDNVDSSPETFDDHEMCFSIRVMNTPPLVLRVRRALDHPEMPWQLRYIGQPELGDKSRPTIVRSSLDIGTSSTVVEFLTELGCHLDFEYITKGYMFRKGRMKITVSKIFKVNQGNEGGSDGSGGPPKPLSQSYLVEVSVVAHNGLDAVAEDVRAFADQLRPLVLLDKIDYKRL</sequence>
<comment type="caution">
    <text evidence="11">The sequence shown here is derived from an EMBL/GenBank/DDBJ whole genome shotgun (WGS) entry which is preliminary data.</text>
</comment>
<evidence type="ECO:0000256" key="6">
    <source>
        <dbReference type="ARBA" id="ARBA00023163"/>
    </source>
</evidence>
<keyword evidence="12" id="KW-1185">Reference proteome</keyword>
<evidence type="ECO:0000256" key="5">
    <source>
        <dbReference type="ARBA" id="ARBA00023159"/>
    </source>
</evidence>
<dbReference type="PANTHER" id="PTHR13321:SF2">
    <property type="entry name" value="MEDIATOR OF RNA POLYMERASE II TRANSCRIPTION SUBUNIT 18"/>
    <property type="match status" value="1"/>
</dbReference>
<dbReference type="GO" id="GO:0070847">
    <property type="term" value="C:core mediator complex"/>
    <property type="evidence" value="ECO:0007669"/>
    <property type="project" value="TreeGrafter"/>
</dbReference>
<keyword evidence="6 10" id="KW-0804">Transcription</keyword>
<name>A0A8K0JY91_LADFU</name>
<keyword evidence="5 10" id="KW-0010">Activator</keyword>
<dbReference type="GO" id="GO:0006357">
    <property type="term" value="P:regulation of transcription by RNA polymerase II"/>
    <property type="evidence" value="ECO:0007669"/>
    <property type="project" value="InterPro"/>
</dbReference>
<comment type="subcellular location">
    <subcellularLocation>
        <location evidence="1 10">Nucleus</location>
    </subcellularLocation>
</comment>
<protein>
    <recommendedName>
        <fullName evidence="3 10">Mediator of RNA polymerase II transcription subunit 18</fullName>
    </recommendedName>
    <alternativeName>
        <fullName evidence="9 10">Mediator complex subunit 18</fullName>
    </alternativeName>
</protein>
<dbReference type="GO" id="GO:0006369">
    <property type="term" value="P:termination of RNA polymerase II transcription"/>
    <property type="evidence" value="ECO:0007669"/>
    <property type="project" value="TreeGrafter"/>
</dbReference>
<keyword evidence="4 10" id="KW-0805">Transcription regulation</keyword>
<dbReference type="FunFam" id="2.40.320.10:FF:000001">
    <property type="entry name" value="Mediator of RNA polymerase II transcription subunit 18"/>
    <property type="match status" value="1"/>
</dbReference>
<dbReference type="InterPro" id="IPR019095">
    <property type="entry name" value="Mediator_Med18"/>
</dbReference>
<keyword evidence="7 10" id="KW-0539">Nucleus</keyword>
<dbReference type="Proteomes" id="UP000792457">
    <property type="component" value="Unassembled WGS sequence"/>
</dbReference>
<gene>
    <name evidence="10" type="primary">MED18</name>
    <name evidence="11" type="ORF">J437_LFUL006081</name>
</gene>
<evidence type="ECO:0000256" key="10">
    <source>
        <dbReference type="RuleBase" id="RU364150"/>
    </source>
</evidence>
<dbReference type="Gene3D" id="2.40.320.10">
    <property type="entry name" value="Hypothetical Protein Pfu-838710-001"/>
    <property type="match status" value="1"/>
</dbReference>